<evidence type="ECO:0000313" key="2">
    <source>
        <dbReference type="Proteomes" id="UP001424741"/>
    </source>
</evidence>
<name>A0ABP9V3G7_9BACT</name>
<comment type="caution">
    <text evidence="1">The sequence shown here is derived from an EMBL/GenBank/DDBJ whole genome shotgun (WGS) entry which is preliminary data.</text>
</comment>
<sequence>MKLIPSNQLPYYFFDVKIPRFIIYRYFPMYKQRSNMNKI</sequence>
<proteinExistence type="predicted"/>
<dbReference type="Proteomes" id="UP001424741">
    <property type="component" value="Unassembled WGS sequence"/>
</dbReference>
<keyword evidence="2" id="KW-1185">Reference proteome</keyword>
<evidence type="ECO:0000313" key="1">
    <source>
        <dbReference type="EMBL" id="GAA5497198.1"/>
    </source>
</evidence>
<gene>
    <name evidence="1" type="ORF">Rhal01_03391</name>
</gene>
<accession>A0ABP9V3G7</accession>
<dbReference type="EMBL" id="BAABRL010000012">
    <property type="protein sequence ID" value="GAA5497198.1"/>
    <property type="molecule type" value="Genomic_DNA"/>
</dbReference>
<reference evidence="1 2" key="1">
    <citation type="submission" date="2024-02" db="EMBL/GenBank/DDBJ databases">
        <title>Rubritalea halochordaticola NBRC 107102.</title>
        <authorList>
            <person name="Ichikawa N."/>
            <person name="Katano-Makiyama Y."/>
            <person name="Hidaka K."/>
        </authorList>
    </citation>
    <scope>NUCLEOTIDE SEQUENCE [LARGE SCALE GENOMIC DNA]</scope>
    <source>
        <strain evidence="1 2">NBRC 107102</strain>
    </source>
</reference>
<protein>
    <submittedName>
        <fullName evidence="1">Uncharacterized protein</fullName>
    </submittedName>
</protein>
<organism evidence="1 2">
    <name type="scientific">Rubritalea halochordaticola</name>
    <dbReference type="NCBI Taxonomy" id="714537"/>
    <lineage>
        <taxon>Bacteria</taxon>
        <taxon>Pseudomonadati</taxon>
        <taxon>Verrucomicrobiota</taxon>
        <taxon>Verrucomicrobiia</taxon>
        <taxon>Verrucomicrobiales</taxon>
        <taxon>Rubritaleaceae</taxon>
        <taxon>Rubritalea</taxon>
    </lineage>
</organism>